<dbReference type="RefSeq" id="XP_008712152.1">
    <property type="nucleotide sequence ID" value="XM_008713930.1"/>
</dbReference>
<evidence type="ECO:0000313" key="1">
    <source>
        <dbReference type="EMBL" id="ETN45424.1"/>
    </source>
</evidence>
<dbReference type="InterPro" id="IPR036561">
    <property type="entry name" value="MAM33_sf"/>
</dbReference>
<dbReference type="Gene3D" id="3.10.280.10">
    <property type="entry name" value="Mitochondrial glycoprotein"/>
    <property type="match status" value="1"/>
</dbReference>
<keyword evidence="2" id="KW-1185">Reference proteome</keyword>
<dbReference type="GO" id="GO:0042256">
    <property type="term" value="P:cytosolic ribosome assembly"/>
    <property type="evidence" value="ECO:0007669"/>
    <property type="project" value="TreeGrafter"/>
</dbReference>
<dbReference type="VEuPathDB" id="FungiDB:HMPREF1541_09255"/>
<dbReference type="FunCoup" id="W2SBY7">
    <property type="interactions" value="465"/>
</dbReference>
<accession>W2SBY7</accession>
<dbReference type="STRING" id="1220924.W2SBY7"/>
<dbReference type="GeneID" id="19976594"/>
<dbReference type="InterPro" id="IPR003428">
    <property type="entry name" value="MAM33"/>
</dbReference>
<dbReference type="AlphaFoldDB" id="W2SBY7"/>
<reference evidence="1 2" key="1">
    <citation type="submission" date="2013-03" db="EMBL/GenBank/DDBJ databases">
        <title>The Genome Sequence of Phialophora europaea CBS 101466.</title>
        <authorList>
            <consortium name="The Broad Institute Genomics Platform"/>
            <person name="Cuomo C."/>
            <person name="de Hoog S."/>
            <person name="Gorbushina A."/>
            <person name="Walker B."/>
            <person name="Young S.K."/>
            <person name="Zeng Q."/>
            <person name="Gargeya S."/>
            <person name="Fitzgerald M."/>
            <person name="Haas B."/>
            <person name="Abouelleil A."/>
            <person name="Allen A.W."/>
            <person name="Alvarado L."/>
            <person name="Arachchi H.M."/>
            <person name="Berlin A.M."/>
            <person name="Chapman S.B."/>
            <person name="Gainer-Dewar J."/>
            <person name="Goldberg J."/>
            <person name="Griggs A."/>
            <person name="Gujja S."/>
            <person name="Hansen M."/>
            <person name="Howarth C."/>
            <person name="Imamovic A."/>
            <person name="Ireland A."/>
            <person name="Larimer J."/>
            <person name="McCowan C."/>
            <person name="Murphy C."/>
            <person name="Pearson M."/>
            <person name="Poon T.W."/>
            <person name="Priest M."/>
            <person name="Roberts A."/>
            <person name="Saif S."/>
            <person name="Shea T."/>
            <person name="Sisk P."/>
            <person name="Sykes S."/>
            <person name="Wortman J."/>
            <person name="Nusbaum C."/>
            <person name="Birren B."/>
        </authorList>
    </citation>
    <scope>NUCLEOTIDE SEQUENCE [LARGE SCALE GENOMIC DNA]</scope>
    <source>
        <strain evidence="1 2">CBS 101466</strain>
    </source>
</reference>
<dbReference type="GO" id="GO:0005759">
    <property type="term" value="C:mitochondrial matrix"/>
    <property type="evidence" value="ECO:0007669"/>
    <property type="project" value="InterPro"/>
</dbReference>
<protein>
    <recommendedName>
        <fullName evidence="3">Mitochondrial glycoprotein</fullName>
    </recommendedName>
</protein>
<sequence>MQSLRMLGRIAPRAPFRPLSSRCYSAVSKSYLRPSLQAFKKSSYPAFSTSIAKREPAGDGDQLLATKLESERALEVDSTDPANANPELEKFRSSGVWEVIDHPGTHEITLQRSFGDNETIKVEMSITDMTDMAEDEWDQDMDDDAALADEGFEQPKRTINQSGASGRPVDVVSEDQVAPADRDGEFADGDATPSYPINIDITVTKPGNQKIEIRAAVQDGAVQTHEIQYLPAEPAGDDNTTPYAGPPFNNLDGDLQVMFEQYLEERGVNEELAQILPILIEAKEQREYVDWLSSKSCLPGSNARVC</sequence>
<dbReference type="Pfam" id="PF02330">
    <property type="entry name" value="MAM33"/>
    <property type="match status" value="1"/>
</dbReference>
<dbReference type="SUPFAM" id="SSF54529">
    <property type="entry name" value="Mitochondrial glycoprotein MAM33-like"/>
    <property type="match status" value="1"/>
</dbReference>
<dbReference type="PANTHER" id="PTHR10826:SF1">
    <property type="entry name" value="COMPLEMENT COMPONENT 1 Q SUBCOMPONENT-BINDING PROTEIN, MITOCHONDRIAL"/>
    <property type="match status" value="1"/>
</dbReference>
<organism evidence="1 2">
    <name type="scientific">Cyphellophora europaea (strain CBS 101466)</name>
    <name type="common">Phialophora europaea</name>
    <dbReference type="NCBI Taxonomy" id="1220924"/>
    <lineage>
        <taxon>Eukaryota</taxon>
        <taxon>Fungi</taxon>
        <taxon>Dikarya</taxon>
        <taxon>Ascomycota</taxon>
        <taxon>Pezizomycotina</taxon>
        <taxon>Eurotiomycetes</taxon>
        <taxon>Chaetothyriomycetidae</taxon>
        <taxon>Chaetothyriales</taxon>
        <taxon>Cyphellophoraceae</taxon>
        <taxon>Cyphellophora</taxon>
    </lineage>
</organism>
<dbReference type="HOGENOM" id="CLU_072692_0_0_1"/>
<dbReference type="EMBL" id="KB822712">
    <property type="protein sequence ID" value="ETN45424.1"/>
    <property type="molecule type" value="Genomic_DNA"/>
</dbReference>
<dbReference type="InParanoid" id="W2SBY7"/>
<name>W2SBY7_CYPE1</name>
<dbReference type="PANTHER" id="PTHR10826">
    <property type="entry name" value="COMPLEMENT COMPONENT 1"/>
    <property type="match status" value="1"/>
</dbReference>
<dbReference type="eggNOG" id="KOG2536">
    <property type="taxonomic scope" value="Eukaryota"/>
</dbReference>
<evidence type="ECO:0008006" key="3">
    <source>
        <dbReference type="Google" id="ProtNLM"/>
    </source>
</evidence>
<dbReference type="Proteomes" id="UP000030752">
    <property type="component" value="Unassembled WGS sequence"/>
</dbReference>
<proteinExistence type="predicted"/>
<dbReference type="OrthoDB" id="278212at2759"/>
<evidence type="ECO:0000313" key="2">
    <source>
        <dbReference type="Proteomes" id="UP000030752"/>
    </source>
</evidence>
<gene>
    <name evidence="1" type="ORF">HMPREF1541_09255</name>
</gene>